<proteinExistence type="predicted"/>
<accession>A9VD38</accession>
<keyword evidence="2" id="KW-1185">Reference proteome</keyword>
<evidence type="ECO:0000313" key="1">
    <source>
        <dbReference type="EMBL" id="EDQ84573.1"/>
    </source>
</evidence>
<dbReference type="STRING" id="81824.A9VD38"/>
<dbReference type="FunCoup" id="A9VD38">
    <property type="interactions" value="46"/>
</dbReference>
<organism evidence="1 2">
    <name type="scientific">Monosiga brevicollis</name>
    <name type="common">Choanoflagellate</name>
    <dbReference type="NCBI Taxonomy" id="81824"/>
    <lineage>
        <taxon>Eukaryota</taxon>
        <taxon>Choanoflagellata</taxon>
        <taxon>Craspedida</taxon>
        <taxon>Salpingoecidae</taxon>
        <taxon>Monosiga</taxon>
    </lineage>
</organism>
<dbReference type="RefSeq" id="XP_001750600.1">
    <property type="nucleotide sequence ID" value="XM_001750548.1"/>
</dbReference>
<protein>
    <submittedName>
        <fullName evidence="1">Uncharacterized protein</fullName>
    </submittedName>
</protein>
<dbReference type="AlphaFoldDB" id="A9VD38"/>
<reference evidence="1 2" key="1">
    <citation type="journal article" date="2008" name="Nature">
        <title>The genome of the choanoflagellate Monosiga brevicollis and the origin of metazoans.</title>
        <authorList>
            <consortium name="JGI Sequencing"/>
            <person name="King N."/>
            <person name="Westbrook M.J."/>
            <person name="Young S.L."/>
            <person name="Kuo A."/>
            <person name="Abedin M."/>
            <person name="Chapman J."/>
            <person name="Fairclough S."/>
            <person name="Hellsten U."/>
            <person name="Isogai Y."/>
            <person name="Letunic I."/>
            <person name="Marr M."/>
            <person name="Pincus D."/>
            <person name="Putnam N."/>
            <person name="Rokas A."/>
            <person name="Wright K.J."/>
            <person name="Zuzow R."/>
            <person name="Dirks W."/>
            <person name="Good M."/>
            <person name="Goodstein D."/>
            <person name="Lemons D."/>
            <person name="Li W."/>
            <person name="Lyons J.B."/>
            <person name="Morris A."/>
            <person name="Nichols S."/>
            <person name="Richter D.J."/>
            <person name="Salamov A."/>
            <person name="Bork P."/>
            <person name="Lim W.A."/>
            <person name="Manning G."/>
            <person name="Miller W.T."/>
            <person name="McGinnis W."/>
            <person name="Shapiro H."/>
            <person name="Tjian R."/>
            <person name="Grigoriev I.V."/>
            <person name="Rokhsar D."/>
        </authorList>
    </citation>
    <scope>NUCLEOTIDE SEQUENCE [LARGE SCALE GENOMIC DNA]</scope>
    <source>
        <strain evidence="2">MX1 / ATCC 50154</strain>
    </source>
</reference>
<dbReference type="Gene3D" id="2.80.10.50">
    <property type="match status" value="1"/>
</dbReference>
<dbReference type="InterPro" id="IPR055325">
    <property type="entry name" value="CF161"/>
</dbReference>
<dbReference type="GeneID" id="5895841"/>
<gene>
    <name evidence="1" type="ORF">MONBRDRAFT_34653</name>
</gene>
<dbReference type="KEGG" id="mbr:MONBRDRAFT_34653"/>
<sequence>MAHARSFGHGVRVGNWQEDIASEEDRVQAFLAKQQAGQTLSQTVASVQATASTAQKLSRAGDGFLNNGETCQLSHPSSESVVSYLPSVLAAPGTPMACTAQPQAPPASRNAFTVVLCDAPTAERRITYGDNVYLQCRLPEHSVGYLCSEKLGLTGRPARYSGKQSVTFLQAESPTFDCAWTFVAVDPQMRFEMEGQPVPAGEPVLLKHARTGVLLAVFKQHVWRSEFGAEFEVACDTVLDRFHAESPENLFVIVEDTAPVSD</sequence>
<dbReference type="eggNOG" id="ENOG502QRDA">
    <property type="taxonomic scope" value="Eukaryota"/>
</dbReference>
<dbReference type="PANTHER" id="PTHR24274">
    <property type="entry name" value="CILIA- AND FLAGELLA-ASSOCIATED PROTEIN 161"/>
    <property type="match status" value="1"/>
</dbReference>
<dbReference type="InParanoid" id="A9VD38"/>
<dbReference type="EMBL" id="CH991584">
    <property type="protein sequence ID" value="EDQ84573.1"/>
    <property type="molecule type" value="Genomic_DNA"/>
</dbReference>
<name>A9VD38_MONBE</name>
<dbReference type="PANTHER" id="PTHR24274:SF1">
    <property type="entry name" value="CILIA- AND FLAGELLA-ASSOCIATED PROTEIN 161"/>
    <property type="match status" value="1"/>
</dbReference>
<evidence type="ECO:0000313" key="2">
    <source>
        <dbReference type="Proteomes" id="UP000001357"/>
    </source>
</evidence>
<dbReference type="Pfam" id="PF24569">
    <property type="entry name" value="CFAP161"/>
    <property type="match status" value="1"/>
</dbReference>
<dbReference type="GO" id="GO:0060271">
    <property type="term" value="P:cilium assembly"/>
    <property type="evidence" value="ECO:0000318"/>
    <property type="project" value="GO_Central"/>
</dbReference>
<dbReference type="GO" id="GO:0031514">
    <property type="term" value="C:motile cilium"/>
    <property type="evidence" value="ECO:0000318"/>
    <property type="project" value="GO_Central"/>
</dbReference>
<dbReference type="Proteomes" id="UP000001357">
    <property type="component" value="Unassembled WGS sequence"/>
</dbReference>